<dbReference type="EMBL" id="KN847496">
    <property type="protein sequence ID" value="KIW14742.1"/>
    <property type="molecule type" value="Genomic_DNA"/>
</dbReference>
<sequence length="169" mass="19294">MSNPWVPHILRPDYTWPRPIAAIITDRTPPTPSVSSPPVRRFWGVIHSLLARFSELYCSWTGVPFSRQIMQLPFGLVLKWTERVRIEEVIAMQMARAAGMPVPKVLCYGEHPGSWRPISILMTRLPGIDLYNSFDLQAWKKIPGLKNFGNVWTRCVHGRAPLASLFVQC</sequence>
<gene>
    <name evidence="1" type="ORF">PV08_07526</name>
</gene>
<keyword evidence="2" id="KW-1185">Reference proteome</keyword>
<dbReference type="STRING" id="91928.A0A0D1ZPJ4"/>
<dbReference type="HOGENOM" id="CLU_1578549_0_0_1"/>
<name>A0A0D1ZPJ4_9EURO</name>
<dbReference type="VEuPathDB" id="FungiDB:PV08_07526"/>
<dbReference type="OrthoDB" id="2906425at2759"/>
<proteinExistence type="predicted"/>
<protein>
    <recommendedName>
        <fullName evidence="3">Aminoglycoside phosphotransferase domain-containing protein</fullName>
    </recommendedName>
</protein>
<dbReference type="Proteomes" id="UP000053328">
    <property type="component" value="Unassembled WGS sequence"/>
</dbReference>
<organism evidence="1 2">
    <name type="scientific">Exophiala spinifera</name>
    <dbReference type="NCBI Taxonomy" id="91928"/>
    <lineage>
        <taxon>Eukaryota</taxon>
        <taxon>Fungi</taxon>
        <taxon>Dikarya</taxon>
        <taxon>Ascomycota</taxon>
        <taxon>Pezizomycotina</taxon>
        <taxon>Eurotiomycetes</taxon>
        <taxon>Chaetothyriomycetidae</taxon>
        <taxon>Chaetothyriales</taxon>
        <taxon>Herpotrichiellaceae</taxon>
        <taxon>Exophiala</taxon>
    </lineage>
</organism>
<evidence type="ECO:0000313" key="2">
    <source>
        <dbReference type="Proteomes" id="UP000053328"/>
    </source>
</evidence>
<dbReference type="GeneID" id="27334609"/>
<accession>A0A0D1ZPJ4</accession>
<evidence type="ECO:0008006" key="3">
    <source>
        <dbReference type="Google" id="ProtNLM"/>
    </source>
</evidence>
<reference evidence="1 2" key="1">
    <citation type="submission" date="2015-01" db="EMBL/GenBank/DDBJ databases">
        <title>The Genome Sequence of Exophiala spinifera CBS89968.</title>
        <authorList>
            <consortium name="The Broad Institute Genomics Platform"/>
            <person name="Cuomo C."/>
            <person name="de Hoog S."/>
            <person name="Gorbushina A."/>
            <person name="Stielow B."/>
            <person name="Teixiera M."/>
            <person name="Abouelleil A."/>
            <person name="Chapman S.B."/>
            <person name="Priest M."/>
            <person name="Young S.K."/>
            <person name="Wortman J."/>
            <person name="Nusbaum C."/>
            <person name="Birren B."/>
        </authorList>
    </citation>
    <scope>NUCLEOTIDE SEQUENCE [LARGE SCALE GENOMIC DNA]</scope>
    <source>
        <strain evidence="1 2">CBS 89968</strain>
    </source>
</reference>
<dbReference type="AlphaFoldDB" id="A0A0D1ZPJ4"/>
<dbReference type="RefSeq" id="XP_016234958.1">
    <property type="nucleotide sequence ID" value="XM_016381856.1"/>
</dbReference>
<evidence type="ECO:0000313" key="1">
    <source>
        <dbReference type="EMBL" id="KIW14742.1"/>
    </source>
</evidence>